<name>A0A542EGI5_9MICO</name>
<evidence type="ECO:0000256" key="3">
    <source>
        <dbReference type="ARBA" id="ARBA00022692"/>
    </source>
</evidence>
<evidence type="ECO:0000256" key="1">
    <source>
        <dbReference type="ARBA" id="ARBA00004651"/>
    </source>
</evidence>
<feature type="transmembrane region" description="Helical" evidence="6">
    <location>
        <begin position="261"/>
        <end position="283"/>
    </location>
</feature>
<feature type="transmembrane region" description="Helical" evidence="6">
    <location>
        <begin position="320"/>
        <end position="341"/>
    </location>
</feature>
<organism evidence="7 8">
    <name type="scientific">Yimella lutea</name>
    <dbReference type="NCBI Taxonomy" id="587872"/>
    <lineage>
        <taxon>Bacteria</taxon>
        <taxon>Bacillati</taxon>
        <taxon>Actinomycetota</taxon>
        <taxon>Actinomycetes</taxon>
        <taxon>Micrococcales</taxon>
        <taxon>Dermacoccaceae</taxon>
        <taxon>Yimella</taxon>
    </lineage>
</organism>
<dbReference type="GO" id="GO:0005886">
    <property type="term" value="C:plasma membrane"/>
    <property type="evidence" value="ECO:0007669"/>
    <property type="project" value="UniProtKB-SubCell"/>
</dbReference>
<feature type="transmembrane region" description="Helical" evidence="6">
    <location>
        <begin position="389"/>
        <end position="409"/>
    </location>
</feature>
<reference evidence="7 8" key="1">
    <citation type="submission" date="2019-06" db="EMBL/GenBank/DDBJ databases">
        <title>Sequencing the genomes of 1000 actinobacteria strains.</title>
        <authorList>
            <person name="Klenk H.-P."/>
        </authorList>
    </citation>
    <scope>NUCLEOTIDE SEQUENCE [LARGE SCALE GENOMIC DNA]</scope>
    <source>
        <strain evidence="7 8">DSM 19828</strain>
    </source>
</reference>
<keyword evidence="4 6" id="KW-1133">Transmembrane helix</keyword>
<comment type="caution">
    <text evidence="7">The sequence shown here is derived from an EMBL/GenBank/DDBJ whole genome shotgun (WGS) entry which is preliminary data.</text>
</comment>
<keyword evidence="2" id="KW-1003">Cell membrane</keyword>
<dbReference type="AlphaFoldDB" id="A0A542EGI5"/>
<dbReference type="SUPFAM" id="SSF103473">
    <property type="entry name" value="MFS general substrate transporter"/>
    <property type="match status" value="1"/>
</dbReference>
<evidence type="ECO:0000313" key="7">
    <source>
        <dbReference type="EMBL" id="TQJ14452.1"/>
    </source>
</evidence>
<evidence type="ECO:0000256" key="6">
    <source>
        <dbReference type="SAM" id="Phobius"/>
    </source>
</evidence>
<feature type="transmembrane region" description="Helical" evidence="6">
    <location>
        <begin position="93"/>
        <end position="112"/>
    </location>
</feature>
<dbReference type="InterPro" id="IPR011701">
    <property type="entry name" value="MFS"/>
</dbReference>
<feature type="transmembrane region" description="Helical" evidence="6">
    <location>
        <begin position="118"/>
        <end position="141"/>
    </location>
</feature>
<protein>
    <submittedName>
        <fullName evidence="7">MFS transporter</fullName>
    </submittedName>
</protein>
<sequence>MGRTRELLTDVPRLEAARRSALQRRYLATRGIAVVGSSTAEAVIPLVIVVTLGGGPGEISAVLFATLGTALVLRLPIARILDHRTDEASVQALALVLAGIGSALIWAAWMIGVLTYPFLLACVLLIALGRTVVSTSGYAVVGRIADGPERLRMTGHLSSVNSVGSVVGEAVGPALTRFVPPPVVLLVDVVLSVVSAICVRSLRRATGEVANADEDVSSTDATSVWTSIRTNRPLLTIWMIGFVASVSAPAILVFLLDVLRIPMWLIGVTFAAAAPGGIVGGLLVRAVAGRFRASVVLATGAVMSALAIGLLLGANGLGHWALPAAIAYEFLTALFGTLMIASTMGRLQMITPSHRVARTMSAASIGLEAAALPGLLVGGTVGSTAGAEAALTAAVALYVLLAGVAVMWVRG</sequence>
<dbReference type="EMBL" id="VFMO01000001">
    <property type="protein sequence ID" value="TQJ14452.1"/>
    <property type="molecule type" value="Genomic_DNA"/>
</dbReference>
<evidence type="ECO:0000256" key="5">
    <source>
        <dbReference type="ARBA" id="ARBA00023136"/>
    </source>
</evidence>
<dbReference type="Pfam" id="PF07690">
    <property type="entry name" value="MFS_1"/>
    <property type="match status" value="1"/>
</dbReference>
<keyword evidence="5 6" id="KW-0472">Membrane</keyword>
<feature type="transmembrane region" description="Helical" evidence="6">
    <location>
        <begin position="362"/>
        <end position="383"/>
    </location>
</feature>
<dbReference type="Gene3D" id="1.20.1250.20">
    <property type="entry name" value="MFS general substrate transporter like domains"/>
    <property type="match status" value="1"/>
</dbReference>
<evidence type="ECO:0000256" key="4">
    <source>
        <dbReference type="ARBA" id="ARBA00022989"/>
    </source>
</evidence>
<dbReference type="GO" id="GO:0022857">
    <property type="term" value="F:transmembrane transporter activity"/>
    <property type="evidence" value="ECO:0007669"/>
    <property type="project" value="InterPro"/>
</dbReference>
<accession>A0A542EGI5</accession>
<dbReference type="PANTHER" id="PTHR23513:SF6">
    <property type="entry name" value="MAJOR FACILITATOR SUPERFAMILY ASSOCIATED DOMAIN-CONTAINING PROTEIN"/>
    <property type="match status" value="1"/>
</dbReference>
<comment type="subcellular location">
    <subcellularLocation>
        <location evidence="1">Cell membrane</location>
        <topology evidence="1">Multi-pass membrane protein</topology>
    </subcellularLocation>
</comment>
<feature type="transmembrane region" description="Helical" evidence="6">
    <location>
        <begin position="235"/>
        <end position="255"/>
    </location>
</feature>
<evidence type="ECO:0000256" key="2">
    <source>
        <dbReference type="ARBA" id="ARBA00022475"/>
    </source>
</evidence>
<dbReference type="InterPro" id="IPR036259">
    <property type="entry name" value="MFS_trans_sf"/>
</dbReference>
<feature type="transmembrane region" description="Helical" evidence="6">
    <location>
        <begin position="59"/>
        <end position="81"/>
    </location>
</feature>
<dbReference type="Proteomes" id="UP000320806">
    <property type="component" value="Unassembled WGS sequence"/>
</dbReference>
<dbReference type="PANTHER" id="PTHR23513">
    <property type="entry name" value="INTEGRAL MEMBRANE EFFLUX PROTEIN-RELATED"/>
    <property type="match status" value="1"/>
</dbReference>
<proteinExistence type="predicted"/>
<keyword evidence="3 6" id="KW-0812">Transmembrane</keyword>
<evidence type="ECO:0000313" key="8">
    <source>
        <dbReference type="Proteomes" id="UP000320806"/>
    </source>
</evidence>
<feature type="transmembrane region" description="Helical" evidence="6">
    <location>
        <begin position="27"/>
        <end position="53"/>
    </location>
</feature>
<feature type="transmembrane region" description="Helical" evidence="6">
    <location>
        <begin position="295"/>
        <end position="314"/>
    </location>
</feature>
<keyword evidence="8" id="KW-1185">Reference proteome</keyword>
<gene>
    <name evidence="7" type="ORF">FB459_1913</name>
</gene>